<evidence type="ECO:0000313" key="4">
    <source>
        <dbReference type="Proteomes" id="UP000015480"/>
    </source>
</evidence>
<dbReference type="InterPro" id="IPR022742">
    <property type="entry name" value="Hydrolase_4"/>
</dbReference>
<keyword evidence="3" id="KW-0378">Hydrolase</keyword>
<dbReference type="EMBL" id="CP006650">
    <property type="protein sequence ID" value="AGT08115.1"/>
    <property type="molecule type" value="Genomic_DNA"/>
</dbReference>
<feature type="domain" description="Serine aminopeptidase S33" evidence="2">
    <location>
        <begin position="72"/>
        <end position="302"/>
    </location>
</feature>
<dbReference type="OrthoDB" id="9798884at2"/>
<sequence>MADEHAPGCAPESGGIGGSGQSGAGSYWRRYFDGVYDAALLREFERNAVSSSFRSEFATLPYDLLPAAGESAPLVVIVPGSIAYGRLFAALSALLVRQGMSAVTFDYAGTGEAGRPLADFSVAQHIANITDLCTELTRLYPRQPIVLLGLSYGGYMSFLASRRTPVAAMCWYAAPDPTSRKFVKSQPGFSLAVPVLTALARLFPRWPVPLERLVDYGKVSASTAFLDVYRSDPGVTTRCTLRSLVSLFGGFASPHDLADLSTPTLVAHCRNDRLFASALGQDVFSRIGSPAKEFIEIEGGGHWPSNTAELTSLATAVGNFLRAQGLLA</sequence>
<dbReference type="InterPro" id="IPR029058">
    <property type="entry name" value="AB_hydrolase_fold"/>
</dbReference>
<organism evidence="3 4">
    <name type="scientific">Paracoccus aminophilus JCM 7686</name>
    <dbReference type="NCBI Taxonomy" id="1367847"/>
    <lineage>
        <taxon>Bacteria</taxon>
        <taxon>Pseudomonadati</taxon>
        <taxon>Pseudomonadota</taxon>
        <taxon>Alphaproteobacteria</taxon>
        <taxon>Rhodobacterales</taxon>
        <taxon>Paracoccaceae</taxon>
        <taxon>Paracoccus</taxon>
    </lineage>
</organism>
<dbReference type="RefSeq" id="WP_020949753.1">
    <property type="nucleotide sequence ID" value="NC_022041.1"/>
</dbReference>
<dbReference type="SUPFAM" id="SSF53474">
    <property type="entry name" value="alpha/beta-Hydrolases"/>
    <property type="match status" value="1"/>
</dbReference>
<dbReference type="Gene3D" id="3.40.50.1820">
    <property type="entry name" value="alpha/beta hydrolase"/>
    <property type="match status" value="1"/>
</dbReference>
<dbReference type="HOGENOM" id="CLU_846899_0_0_5"/>
<dbReference type="PATRIC" id="fig|1367847.3.peg.970"/>
<dbReference type="InterPro" id="IPR051044">
    <property type="entry name" value="MAG_DAG_Lipase"/>
</dbReference>
<dbReference type="STRING" id="1367847.JCM7686_1006"/>
<protein>
    <submittedName>
        <fullName evidence="3">Alpha/beta hydrolase</fullName>
    </submittedName>
</protein>
<name>S5XXG1_PARAH</name>
<evidence type="ECO:0000259" key="2">
    <source>
        <dbReference type="Pfam" id="PF12146"/>
    </source>
</evidence>
<accession>S5XXG1</accession>
<dbReference type="AlphaFoldDB" id="S5XXG1"/>
<evidence type="ECO:0000313" key="3">
    <source>
        <dbReference type="EMBL" id="AGT08115.1"/>
    </source>
</evidence>
<dbReference type="PANTHER" id="PTHR11614">
    <property type="entry name" value="PHOSPHOLIPASE-RELATED"/>
    <property type="match status" value="1"/>
</dbReference>
<dbReference type="Proteomes" id="UP000015480">
    <property type="component" value="Chromosome"/>
</dbReference>
<gene>
    <name evidence="3" type="ORF">JCM7686_1006</name>
</gene>
<keyword evidence="4" id="KW-1185">Reference proteome</keyword>
<dbReference type="KEGG" id="pami:JCM7686_1006"/>
<feature type="region of interest" description="Disordered" evidence="1">
    <location>
        <begin position="1"/>
        <end position="20"/>
    </location>
</feature>
<dbReference type="eggNOG" id="COG2267">
    <property type="taxonomic scope" value="Bacteria"/>
</dbReference>
<evidence type="ECO:0000256" key="1">
    <source>
        <dbReference type="SAM" id="MobiDB-lite"/>
    </source>
</evidence>
<reference evidence="3 4" key="1">
    <citation type="journal article" date="2014" name="BMC Genomics">
        <title>Architecture and functions of a multipartite genome of the methylotrophic bacterium Paracoccus aminophilus JCM 7686, containing primary and secondary chromids.</title>
        <authorList>
            <person name="Dziewit L."/>
            <person name="Czarnecki J."/>
            <person name="Wibberg D."/>
            <person name="Radlinska M."/>
            <person name="Mrozek P."/>
            <person name="Szymczak M."/>
            <person name="Schluter A."/>
            <person name="Puhler A."/>
            <person name="Bartosik D."/>
        </authorList>
    </citation>
    <scope>NUCLEOTIDE SEQUENCE [LARGE SCALE GENOMIC DNA]</scope>
    <source>
        <strain evidence="3">JCM 7686</strain>
    </source>
</reference>
<dbReference type="GO" id="GO:0016787">
    <property type="term" value="F:hydrolase activity"/>
    <property type="evidence" value="ECO:0007669"/>
    <property type="project" value="UniProtKB-KW"/>
</dbReference>
<proteinExistence type="predicted"/>
<dbReference type="Pfam" id="PF12146">
    <property type="entry name" value="Hydrolase_4"/>
    <property type="match status" value="1"/>
</dbReference>